<accession>A0A9P0AP66</accession>
<dbReference type="Proteomes" id="UP001152759">
    <property type="component" value="Chromosome 9"/>
</dbReference>
<proteinExistence type="predicted"/>
<reference evidence="2" key="1">
    <citation type="submission" date="2021-12" db="EMBL/GenBank/DDBJ databases">
        <authorList>
            <person name="King R."/>
        </authorList>
    </citation>
    <scope>NUCLEOTIDE SEQUENCE</scope>
</reference>
<sequence>MPEKQVFHPYHHPNPGLAFSSAFAAFPAPIPVDQRAHEGRYLWDPSGRVGHPGAPHGAFHHPAAHGVAENSKNE</sequence>
<keyword evidence="3" id="KW-1185">Reference proteome</keyword>
<protein>
    <submittedName>
        <fullName evidence="2">Uncharacterized protein</fullName>
    </submittedName>
</protein>
<name>A0A9P0AP66_BEMTA</name>
<evidence type="ECO:0000313" key="2">
    <source>
        <dbReference type="EMBL" id="CAH0395623.1"/>
    </source>
</evidence>
<gene>
    <name evidence="2" type="ORF">BEMITA_LOCUS13788</name>
</gene>
<evidence type="ECO:0000256" key="1">
    <source>
        <dbReference type="SAM" id="MobiDB-lite"/>
    </source>
</evidence>
<organism evidence="2 3">
    <name type="scientific">Bemisia tabaci</name>
    <name type="common">Sweetpotato whitefly</name>
    <name type="synonym">Aleurodes tabaci</name>
    <dbReference type="NCBI Taxonomy" id="7038"/>
    <lineage>
        <taxon>Eukaryota</taxon>
        <taxon>Metazoa</taxon>
        <taxon>Ecdysozoa</taxon>
        <taxon>Arthropoda</taxon>
        <taxon>Hexapoda</taxon>
        <taxon>Insecta</taxon>
        <taxon>Pterygota</taxon>
        <taxon>Neoptera</taxon>
        <taxon>Paraneoptera</taxon>
        <taxon>Hemiptera</taxon>
        <taxon>Sternorrhyncha</taxon>
        <taxon>Aleyrodoidea</taxon>
        <taxon>Aleyrodidae</taxon>
        <taxon>Aleyrodinae</taxon>
        <taxon>Bemisia</taxon>
    </lineage>
</organism>
<dbReference type="AlphaFoldDB" id="A0A9P0AP66"/>
<evidence type="ECO:0000313" key="3">
    <source>
        <dbReference type="Proteomes" id="UP001152759"/>
    </source>
</evidence>
<feature type="region of interest" description="Disordered" evidence="1">
    <location>
        <begin position="46"/>
        <end position="74"/>
    </location>
</feature>
<dbReference type="EMBL" id="OU963870">
    <property type="protein sequence ID" value="CAH0395623.1"/>
    <property type="molecule type" value="Genomic_DNA"/>
</dbReference>